<evidence type="ECO:0000313" key="1">
    <source>
        <dbReference type="EMBL" id="MBB4078646.1"/>
    </source>
</evidence>
<comment type="caution">
    <text evidence="1">The sequence shown here is derived from an EMBL/GenBank/DDBJ whole genome shotgun (WGS) entry which is preliminary data.</text>
</comment>
<dbReference type="InterPro" id="IPR026350">
    <property type="entry name" value="GxxExxY"/>
</dbReference>
<dbReference type="EMBL" id="JACIFF010000002">
    <property type="protein sequence ID" value="MBB4078646.1"/>
    <property type="molecule type" value="Genomic_DNA"/>
</dbReference>
<dbReference type="InterPro" id="IPR011604">
    <property type="entry name" value="PDDEXK-like_dom_sf"/>
</dbReference>
<dbReference type="Gene3D" id="3.90.320.10">
    <property type="match status" value="1"/>
</dbReference>
<sequence length="124" mass="14105">MRNLNDLTYEIRGAAFRVHTELGPGLLESAYEACLLHELRSNGYEVKRQVSLPIHYRGVTLSAGYRIDLLVNDAIVIELKSVDALSPVHTAQLLTYLRLSKCKLGLLMNFNVRNMQEGIKRYIM</sequence>
<gene>
    <name evidence="1" type="ORF">GGR28_001259</name>
</gene>
<keyword evidence="2" id="KW-1185">Reference proteome</keyword>
<reference evidence="1 2" key="1">
    <citation type="submission" date="2020-08" db="EMBL/GenBank/DDBJ databases">
        <title>Genomic Encyclopedia of Type Strains, Phase IV (KMG-IV): sequencing the most valuable type-strain genomes for metagenomic binning, comparative biology and taxonomic classification.</title>
        <authorList>
            <person name="Goeker M."/>
        </authorList>
    </citation>
    <scope>NUCLEOTIDE SEQUENCE [LARGE SCALE GENOMIC DNA]</scope>
    <source>
        <strain evidence="1 2">DSM 105137</strain>
    </source>
</reference>
<organism evidence="1 2">
    <name type="scientific">Neolewinella aquimaris</name>
    <dbReference type="NCBI Taxonomy" id="1835722"/>
    <lineage>
        <taxon>Bacteria</taxon>
        <taxon>Pseudomonadati</taxon>
        <taxon>Bacteroidota</taxon>
        <taxon>Saprospiria</taxon>
        <taxon>Saprospirales</taxon>
        <taxon>Lewinellaceae</taxon>
        <taxon>Neolewinella</taxon>
    </lineage>
</organism>
<name>A0A840ECF2_9BACT</name>
<dbReference type="Proteomes" id="UP000576209">
    <property type="component" value="Unassembled WGS sequence"/>
</dbReference>
<dbReference type="AlphaFoldDB" id="A0A840ECF2"/>
<evidence type="ECO:0000313" key="2">
    <source>
        <dbReference type="Proteomes" id="UP000576209"/>
    </source>
</evidence>
<protein>
    <submittedName>
        <fullName evidence="1">GxxExxY protein</fullName>
    </submittedName>
</protein>
<dbReference type="RefSeq" id="WP_183494884.1">
    <property type="nucleotide sequence ID" value="NZ_JACIFF010000002.1"/>
</dbReference>
<accession>A0A840ECF2</accession>
<dbReference type="NCBIfam" id="TIGR04256">
    <property type="entry name" value="GxxExxY"/>
    <property type="match status" value="1"/>
</dbReference>
<proteinExistence type="predicted"/>
<dbReference type="Pfam" id="PF13366">
    <property type="entry name" value="PDDEXK_3"/>
    <property type="match status" value="1"/>
</dbReference>